<keyword evidence="4 6" id="KW-0472">Membrane</keyword>
<evidence type="ECO:0000259" key="7">
    <source>
        <dbReference type="PROSITE" id="PS50839"/>
    </source>
</evidence>
<protein>
    <submittedName>
        <fullName evidence="9">Sensor domain-containing diguanylate cyclase</fullName>
    </submittedName>
</protein>
<keyword evidence="3 6" id="KW-1133">Transmembrane helix</keyword>
<evidence type="ECO:0000256" key="1">
    <source>
        <dbReference type="ARBA" id="ARBA00004370"/>
    </source>
</evidence>
<dbReference type="NCBIfam" id="TIGR00254">
    <property type="entry name" value="GGDEF"/>
    <property type="match status" value="1"/>
</dbReference>
<dbReference type="PROSITE" id="PS50887">
    <property type="entry name" value="GGDEF"/>
    <property type="match status" value="1"/>
</dbReference>
<feature type="region of interest" description="Disordered" evidence="5">
    <location>
        <begin position="422"/>
        <end position="446"/>
    </location>
</feature>
<accession>A0A935MZZ6</accession>
<dbReference type="InterPro" id="IPR006189">
    <property type="entry name" value="CHASE_dom"/>
</dbReference>
<organism evidence="9 10">
    <name type="scientific">Candidatus Dechloromonas phosphorivorans</name>
    <dbReference type="NCBI Taxonomy" id="2899244"/>
    <lineage>
        <taxon>Bacteria</taxon>
        <taxon>Pseudomonadati</taxon>
        <taxon>Pseudomonadota</taxon>
        <taxon>Betaproteobacteria</taxon>
        <taxon>Rhodocyclales</taxon>
        <taxon>Azonexaceae</taxon>
        <taxon>Dechloromonas</taxon>
    </lineage>
</organism>
<dbReference type="SMART" id="SM00267">
    <property type="entry name" value="GGDEF"/>
    <property type="match status" value="1"/>
</dbReference>
<dbReference type="SMART" id="SM01079">
    <property type="entry name" value="CHASE"/>
    <property type="match status" value="1"/>
</dbReference>
<name>A0A935MZZ6_9RHOO</name>
<dbReference type="InterPro" id="IPR000160">
    <property type="entry name" value="GGDEF_dom"/>
</dbReference>
<gene>
    <name evidence="9" type="ORF">IPJ38_22780</name>
</gene>
<dbReference type="CDD" id="cd01949">
    <property type="entry name" value="GGDEF"/>
    <property type="match status" value="1"/>
</dbReference>
<dbReference type="SUPFAM" id="SSF55073">
    <property type="entry name" value="Nucleotide cyclase"/>
    <property type="match status" value="1"/>
</dbReference>
<dbReference type="GO" id="GO:0016020">
    <property type="term" value="C:membrane"/>
    <property type="evidence" value="ECO:0007669"/>
    <property type="project" value="UniProtKB-SubCell"/>
</dbReference>
<feature type="compositionally biased region" description="Basic and acidic residues" evidence="5">
    <location>
        <begin position="436"/>
        <end position="446"/>
    </location>
</feature>
<dbReference type="PANTHER" id="PTHR46663:SF3">
    <property type="entry name" value="SLL0267 PROTEIN"/>
    <property type="match status" value="1"/>
</dbReference>
<feature type="transmembrane region" description="Helical" evidence="6">
    <location>
        <begin position="223"/>
        <end position="244"/>
    </location>
</feature>
<comment type="caution">
    <text evidence="9">The sequence shown here is derived from an EMBL/GenBank/DDBJ whole genome shotgun (WGS) entry which is preliminary data.</text>
</comment>
<dbReference type="Pfam" id="PF00990">
    <property type="entry name" value="GGDEF"/>
    <property type="match status" value="1"/>
</dbReference>
<dbReference type="InterPro" id="IPR043128">
    <property type="entry name" value="Rev_trsase/Diguanyl_cyclase"/>
</dbReference>
<dbReference type="PANTHER" id="PTHR46663">
    <property type="entry name" value="DIGUANYLATE CYCLASE DGCT-RELATED"/>
    <property type="match status" value="1"/>
</dbReference>
<evidence type="ECO:0000256" key="6">
    <source>
        <dbReference type="SAM" id="Phobius"/>
    </source>
</evidence>
<dbReference type="PROSITE" id="PS50839">
    <property type="entry name" value="CHASE"/>
    <property type="match status" value="1"/>
</dbReference>
<dbReference type="FunFam" id="3.30.70.270:FF:000001">
    <property type="entry name" value="Diguanylate cyclase domain protein"/>
    <property type="match status" value="1"/>
</dbReference>
<proteinExistence type="predicted"/>
<dbReference type="InterPro" id="IPR029787">
    <property type="entry name" value="Nucleotide_cyclase"/>
</dbReference>
<comment type="subcellular location">
    <subcellularLocation>
        <location evidence="1">Membrane</location>
    </subcellularLocation>
</comment>
<dbReference type="InterPro" id="IPR042240">
    <property type="entry name" value="CHASE_sf"/>
</dbReference>
<reference evidence="9 10" key="1">
    <citation type="submission" date="2020-10" db="EMBL/GenBank/DDBJ databases">
        <title>Connecting structure to function with the recovery of over 1000 high-quality activated sludge metagenome-assembled genomes encoding full-length rRNA genes using long-read sequencing.</title>
        <authorList>
            <person name="Singleton C.M."/>
            <person name="Petriglieri F."/>
            <person name="Kristensen J.M."/>
            <person name="Kirkegaard R.H."/>
            <person name="Michaelsen T.Y."/>
            <person name="Andersen M.H."/>
            <person name="Karst S.M."/>
            <person name="Dueholm M.S."/>
            <person name="Nielsen P.H."/>
            <person name="Albertsen M."/>
        </authorList>
    </citation>
    <scope>NUCLEOTIDE SEQUENCE [LARGE SCALE GENOMIC DNA]</scope>
    <source>
        <strain evidence="9">EsbW_18-Q3-R4-48_BATAC.463</strain>
    </source>
</reference>
<dbReference type="InterPro" id="IPR052163">
    <property type="entry name" value="DGC-Regulatory_Protein"/>
</dbReference>
<dbReference type="Proteomes" id="UP000739411">
    <property type="component" value="Unassembled WGS sequence"/>
</dbReference>
<evidence type="ECO:0000256" key="4">
    <source>
        <dbReference type="ARBA" id="ARBA00023136"/>
    </source>
</evidence>
<dbReference type="GO" id="GO:0007165">
    <property type="term" value="P:signal transduction"/>
    <property type="evidence" value="ECO:0007669"/>
    <property type="project" value="UniProtKB-ARBA"/>
</dbReference>
<dbReference type="EMBL" id="JADJMS010000052">
    <property type="protein sequence ID" value="MBK7417486.1"/>
    <property type="molecule type" value="Genomic_DNA"/>
</dbReference>
<evidence type="ECO:0000313" key="10">
    <source>
        <dbReference type="Proteomes" id="UP000739411"/>
    </source>
</evidence>
<feature type="domain" description="CHASE" evidence="7">
    <location>
        <begin position="1"/>
        <end position="137"/>
    </location>
</feature>
<evidence type="ECO:0000313" key="9">
    <source>
        <dbReference type="EMBL" id="MBK7417486.1"/>
    </source>
</evidence>
<dbReference type="Gene3D" id="3.30.70.270">
    <property type="match status" value="1"/>
</dbReference>
<dbReference type="Gene3D" id="3.30.450.350">
    <property type="entry name" value="CHASE domain"/>
    <property type="match status" value="1"/>
</dbReference>
<dbReference type="AlphaFoldDB" id="A0A935MZZ6"/>
<evidence type="ECO:0000256" key="2">
    <source>
        <dbReference type="ARBA" id="ARBA00022692"/>
    </source>
</evidence>
<evidence type="ECO:0000259" key="8">
    <source>
        <dbReference type="PROSITE" id="PS50887"/>
    </source>
</evidence>
<dbReference type="Pfam" id="PF03924">
    <property type="entry name" value="CHASE"/>
    <property type="match status" value="1"/>
</dbReference>
<feature type="domain" description="GGDEF" evidence="8">
    <location>
        <begin position="295"/>
        <end position="428"/>
    </location>
</feature>
<evidence type="ECO:0000256" key="5">
    <source>
        <dbReference type="SAM" id="MobiDB-lite"/>
    </source>
</evidence>
<keyword evidence="2 6" id="KW-0812">Transmembrane</keyword>
<dbReference type="GO" id="GO:0003824">
    <property type="term" value="F:catalytic activity"/>
    <property type="evidence" value="ECO:0007669"/>
    <property type="project" value="UniProtKB-ARBA"/>
</dbReference>
<sequence>MKSSYPHIYMFEVVRKIARNERVAFETYMQSTFDPAFRIKNFGYDDSRQWQSVRDKAVYYPLIFMWPEIPAAKSIFGLDMDSIPHLQQAAFATDAGSQTVASKPFRLIEGDLAYAMFHPVNERTPSHGGNRMQMFSGSLQVLLIIRAKDLVPSQQQAGTSYRISINGMGQNNPLLLDLPSNTDDVLGEDHWLPKVNLIYEDDSPIQPLKLTVERQMLWTDISANSLIGVGLLPLVSLIALIVYLRHHYSSLVDLRFRTRQTEFLALHDTLTSLPNRLLFNDRLNFLLGNWRRRYESFGLVFIDLDLFKEINDNLGHKAGDLVLIEVAKRIRSCVRETDTVARLGGDEFVVLLGQVHSREHLLTMAQGILAEISKEMAIGEKRIRVSASIGVSICPEDGIEATALLHRADSSMYVVKQSGRNGVMGQVSPSDSVASRPHEQRLHRVK</sequence>
<evidence type="ECO:0000256" key="3">
    <source>
        <dbReference type="ARBA" id="ARBA00022989"/>
    </source>
</evidence>